<protein>
    <submittedName>
        <fullName evidence="2">Uncharacterized protein</fullName>
    </submittedName>
</protein>
<accession>A0A1Y5XU49</accession>
<dbReference type="Proteomes" id="UP000192674">
    <property type="component" value="Unassembled WGS sequence"/>
</dbReference>
<name>A0A1Y5XU49_KIBAR</name>
<dbReference type="AlphaFoldDB" id="A0A1Y5XU49"/>
<proteinExistence type="predicted"/>
<evidence type="ECO:0000256" key="1">
    <source>
        <dbReference type="SAM" id="MobiDB-lite"/>
    </source>
</evidence>
<dbReference type="RefSeq" id="WP_143446561.1">
    <property type="nucleotide sequence ID" value="NZ_FWXV01000004.1"/>
</dbReference>
<feature type="region of interest" description="Disordered" evidence="1">
    <location>
        <begin position="1"/>
        <end position="22"/>
    </location>
</feature>
<evidence type="ECO:0000313" key="2">
    <source>
        <dbReference type="EMBL" id="SMD14464.1"/>
    </source>
</evidence>
<organism evidence="2 3">
    <name type="scientific">Kibdelosporangium aridum</name>
    <dbReference type="NCBI Taxonomy" id="2030"/>
    <lineage>
        <taxon>Bacteria</taxon>
        <taxon>Bacillati</taxon>
        <taxon>Actinomycetota</taxon>
        <taxon>Actinomycetes</taxon>
        <taxon>Pseudonocardiales</taxon>
        <taxon>Pseudonocardiaceae</taxon>
        <taxon>Kibdelosporangium</taxon>
    </lineage>
</organism>
<feature type="region of interest" description="Disordered" evidence="1">
    <location>
        <begin position="236"/>
        <end position="259"/>
    </location>
</feature>
<keyword evidence="3" id="KW-1185">Reference proteome</keyword>
<dbReference type="EMBL" id="FWXV01000004">
    <property type="protein sequence ID" value="SMD14464.1"/>
    <property type="molecule type" value="Genomic_DNA"/>
</dbReference>
<dbReference type="OrthoDB" id="5051226at2"/>
<gene>
    <name evidence="2" type="ORF">SAMN05661093_05052</name>
</gene>
<evidence type="ECO:0000313" key="3">
    <source>
        <dbReference type="Proteomes" id="UP000192674"/>
    </source>
</evidence>
<sequence>MEHQPHRSPDDDPRGPEAERLHPAEIDLTGAIQQDDALQDVIDDAIVEAVAVNGEVPDWGARAIARALANRLDDPISGPLHHFAATSHADKEAIARELAGMHSSISPDDTETRDWINRLGTYVIKLPDQEEPPQEQTREVPIDGTPLEKVSAYFRIAFARADARGEALPAEDAQNLATALSALLLDPDSEMARFADTGDANPVRLHQECQLLKRHGWRTADVGAWIERFEQHLASRTDLGRQPTAPPTTEDPKNSPQVEQGIREAGDAFRAYLTLPSVDPGQTDLSKRYRDVYIGSFTSMDELVDVLADIPTAMTAIRAAAEGWGLADYVSLDRQKLHAMARETWDVVEFHGKFYVFMK</sequence>
<reference evidence="2 3" key="1">
    <citation type="submission" date="2017-04" db="EMBL/GenBank/DDBJ databases">
        <authorList>
            <person name="Afonso C.L."/>
            <person name="Miller P.J."/>
            <person name="Scott M.A."/>
            <person name="Spackman E."/>
            <person name="Goraichik I."/>
            <person name="Dimitrov K.M."/>
            <person name="Suarez D.L."/>
            <person name="Swayne D.E."/>
        </authorList>
    </citation>
    <scope>NUCLEOTIDE SEQUENCE [LARGE SCALE GENOMIC DNA]</scope>
    <source>
        <strain evidence="2 3">DSM 43828</strain>
    </source>
</reference>